<keyword evidence="1" id="KW-0479">Metal-binding</keyword>
<dbReference type="Proteomes" id="UP000541605">
    <property type="component" value="Unassembled WGS sequence"/>
</dbReference>
<dbReference type="PANTHER" id="PTHR13857">
    <property type="entry name" value="MRNA EDITING ENZYME"/>
    <property type="match status" value="1"/>
</dbReference>
<dbReference type="InterPro" id="IPR050610">
    <property type="entry name" value="APOBEC_Cyt_Deaminase"/>
</dbReference>
<dbReference type="Pfam" id="PF18750">
    <property type="entry name" value="SNAD4"/>
    <property type="match status" value="1"/>
</dbReference>
<name>A0A7K8J0Q6_9PASS</name>
<proteinExistence type="predicted"/>
<dbReference type="GO" id="GO:0008270">
    <property type="term" value="F:zinc ion binding"/>
    <property type="evidence" value="ECO:0007669"/>
    <property type="project" value="InterPro"/>
</dbReference>
<dbReference type="Gene3D" id="3.40.140.10">
    <property type="entry name" value="Cytidine Deaminase, domain 2"/>
    <property type="match status" value="1"/>
</dbReference>
<dbReference type="GO" id="GO:0003723">
    <property type="term" value="F:RNA binding"/>
    <property type="evidence" value="ECO:0007669"/>
    <property type="project" value="TreeGrafter"/>
</dbReference>
<dbReference type="InterPro" id="IPR016192">
    <property type="entry name" value="APOBEC/CMP_deaminase_Zn-bd"/>
</dbReference>
<feature type="non-terminal residue" evidence="3">
    <location>
        <position position="187"/>
    </location>
</feature>
<keyword evidence="2" id="KW-0378">Hydrolase</keyword>
<dbReference type="GO" id="GO:0005634">
    <property type="term" value="C:nucleus"/>
    <property type="evidence" value="ECO:0007669"/>
    <property type="project" value="TreeGrafter"/>
</dbReference>
<keyword evidence="4" id="KW-1185">Reference proteome</keyword>
<accession>A0A7K8J0Q6</accession>
<evidence type="ECO:0000313" key="4">
    <source>
        <dbReference type="Proteomes" id="UP000541605"/>
    </source>
</evidence>
<evidence type="ECO:0000256" key="2">
    <source>
        <dbReference type="ARBA" id="ARBA00022801"/>
    </source>
</evidence>
<dbReference type="GO" id="GO:0005737">
    <property type="term" value="C:cytoplasm"/>
    <property type="evidence" value="ECO:0007669"/>
    <property type="project" value="TreeGrafter"/>
</dbReference>
<evidence type="ECO:0000256" key="1">
    <source>
        <dbReference type="ARBA" id="ARBA00022723"/>
    </source>
</evidence>
<feature type="non-terminal residue" evidence="3">
    <location>
        <position position="1"/>
    </location>
</feature>
<dbReference type="GO" id="GO:0016554">
    <property type="term" value="P:cytidine to uridine editing"/>
    <property type="evidence" value="ECO:0007669"/>
    <property type="project" value="TreeGrafter"/>
</dbReference>
<dbReference type="PROSITE" id="PS00903">
    <property type="entry name" value="CYT_DCMP_DEAMINASES_1"/>
    <property type="match status" value="1"/>
</dbReference>
<evidence type="ECO:0000313" key="3">
    <source>
        <dbReference type="EMBL" id="NXD97619.1"/>
    </source>
</evidence>
<dbReference type="AlphaFoldDB" id="A0A7K8J0Q6"/>
<dbReference type="GO" id="GO:0004126">
    <property type="term" value="F:cytidine deaminase activity"/>
    <property type="evidence" value="ECO:0007669"/>
    <property type="project" value="TreeGrafter"/>
</dbReference>
<organism evidence="3 4">
    <name type="scientific">Chaetorhynchus papuensis</name>
    <name type="common">pygmy drongo</name>
    <dbReference type="NCBI Taxonomy" id="254446"/>
    <lineage>
        <taxon>Eukaryota</taxon>
        <taxon>Metazoa</taxon>
        <taxon>Chordata</taxon>
        <taxon>Craniata</taxon>
        <taxon>Vertebrata</taxon>
        <taxon>Euteleostomi</taxon>
        <taxon>Archelosauria</taxon>
        <taxon>Archosauria</taxon>
        <taxon>Dinosauria</taxon>
        <taxon>Saurischia</taxon>
        <taxon>Theropoda</taxon>
        <taxon>Coelurosauria</taxon>
        <taxon>Aves</taxon>
        <taxon>Neognathae</taxon>
        <taxon>Neoaves</taxon>
        <taxon>Telluraves</taxon>
        <taxon>Australaves</taxon>
        <taxon>Passeriformes</taxon>
        <taxon>Rhipiduridae</taxon>
        <taxon>Chaetorhynchus</taxon>
    </lineage>
</organism>
<dbReference type="SUPFAM" id="SSF53927">
    <property type="entry name" value="Cytidine deaminase-like"/>
    <property type="match status" value="1"/>
</dbReference>
<dbReference type="PANTHER" id="PTHR13857:SF26">
    <property type="entry name" value="C-U-EDITING ENZYME APOBEC-1"/>
    <property type="match status" value="1"/>
</dbReference>
<dbReference type="EMBL" id="VWYX01000861">
    <property type="protein sequence ID" value="NXD97619.1"/>
    <property type="molecule type" value="Genomic_DNA"/>
</dbReference>
<sequence>LKLLFCCSMYVSESTLGEQFDPDAYPKETYLLCELRWGNSKRSWKHWVRNDNHEDCHAEKCFLEKIFELRSSKFCYITWYLSWSPCAKCCHIIWDFLEEHPNVKIDIRVARLYNIRFAETRRCLRELALWQDRVTINVNHLASVSADYRYCWETFIRKDYVSLPRNFQRAITRNRLKLKKILEVSTL</sequence>
<dbReference type="InterPro" id="IPR016193">
    <property type="entry name" value="Cytidine_deaminase-like"/>
</dbReference>
<gene>
    <name evidence="3" type="primary">Apobec1_1</name>
    <name evidence="3" type="ORF">CHAPAP_R15566</name>
</gene>
<reference evidence="3 4" key="1">
    <citation type="submission" date="2019-09" db="EMBL/GenBank/DDBJ databases">
        <title>Bird 10,000 Genomes (B10K) Project - Family phase.</title>
        <authorList>
            <person name="Zhang G."/>
        </authorList>
    </citation>
    <scope>NUCLEOTIDE SEQUENCE [LARGE SCALE GENOMIC DNA]</scope>
    <source>
        <strain evidence="3">B10K-CU-031-19</strain>
        <tissue evidence="3">Muscle</tissue>
    </source>
</reference>
<protein>
    <submittedName>
        <fullName evidence="3">ABEC1 enzyme</fullName>
    </submittedName>
</protein>
<comment type="caution">
    <text evidence="3">The sequence shown here is derived from an EMBL/GenBank/DDBJ whole genome shotgun (WGS) entry which is preliminary data.</text>
</comment>